<evidence type="ECO:0000256" key="2">
    <source>
        <dbReference type="ARBA" id="ARBA00006859"/>
    </source>
</evidence>
<dbReference type="GO" id="GO:0098553">
    <property type="term" value="C:lumenal side of endoplasmic reticulum membrane"/>
    <property type="evidence" value="ECO:0007669"/>
    <property type="project" value="TreeGrafter"/>
</dbReference>
<comment type="similarity">
    <text evidence="2">Belongs to the peptidase A22B family.</text>
</comment>
<dbReference type="Pfam" id="PF01674">
    <property type="entry name" value="Lipase_2"/>
    <property type="match status" value="1"/>
</dbReference>
<dbReference type="STRING" id="1157616.A0A1Z5T3F8"/>
<evidence type="ECO:0000256" key="5">
    <source>
        <dbReference type="ARBA" id="ARBA00022824"/>
    </source>
</evidence>
<reference evidence="10 11" key="1">
    <citation type="submission" date="2017-01" db="EMBL/GenBank/DDBJ databases">
        <title>The recent genome duplication of the halophilic yeast Hortaea werneckii: insights from long-read sequencing.</title>
        <authorList>
            <person name="Sinha S."/>
            <person name="Flibotte S."/>
            <person name="Neira M."/>
            <person name="Lenassi M."/>
            <person name="Gostincar C."/>
            <person name="Stajich J.E."/>
            <person name="Nislow C.E."/>
        </authorList>
    </citation>
    <scope>NUCLEOTIDE SEQUENCE [LARGE SCALE GENOMIC DNA]</scope>
    <source>
        <strain evidence="10 11">EXF-2000</strain>
    </source>
</reference>
<dbReference type="GO" id="GO:0033619">
    <property type="term" value="P:membrane protein proteolysis"/>
    <property type="evidence" value="ECO:0007669"/>
    <property type="project" value="TreeGrafter"/>
</dbReference>
<dbReference type="InterPro" id="IPR006639">
    <property type="entry name" value="Preselin/SPP"/>
</dbReference>
<comment type="subcellular location">
    <subcellularLocation>
        <location evidence="1">Endoplasmic reticulum membrane</location>
        <topology evidence="1">Multi-pass membrane protein</topology>
    </subcellularLocation>
</comment>
<evidence type="ECO:0000256" key="7">
    <source>
        <dbReference type="ARBA" id="ARBA00023136"/>
    </source>
</evidence>
<feature type="transmembrane region" description="Helical" evidence="9">
    <location>
        <begin position="688"/>
        <end position="707"/>
    </location>
</feature>
<dbReference type="OrthoDB" id="29661at2759"/>
<feature type="transmembrane region" description="Helical" evidence="9">
    <location>
        <begin position="769"/>
        <end position="791"/>
    </location>
</feature>
<keyword evidence="11" id="KW-1185">Reference proteome</keyword>
<feature type="compositionally biased region" description="Polar residues" evidence="8">
    <location>
        <begin position="909"/>
        <end position="920"/>
    </location>
</feature>
<keyword evidence="7 9" id="KW-0472">Membrane</keyword>
<dbReference type="SMART" id="SM00730">
    <property type="entry name" value="PSN"/>
    <property type="match status" value="1"/>
</dbReference>
<dbReference type="InterPro" id="IPR002918">
    <property type="entry name" value="Lipase_EstA/Esterase_EstB"/>
</dbReference>
<dbReference type="GO" id="GO:0042500">
    <property type="term" value="F:aspartic endopeptidase activity, intramembrane cleaving"/>
    <property type="evidence" value="ECO:0007669"/>
    <property type="project" value="InterPro"/>
</dbReference>
<evidence type="ECO:0000256" key="8">
    <source>
        <dbReference type="SAM" id="MobiDB-lite"/>
    </source>
</evidence>
<dbReference type="EMBL" id="MUNK01000137">
    <property type="protein sequence ID" value="OTA30542.1"/>
    <property type="molecule type" value="Genomic_DNA"/>
</dbReference>
<feature type="transmembrane region" description="Helical" evidence="9">
    <location>
        <begin position="797"/>
        <end position="815"/>
    </location>
</feature>
<dbReference type="VEuPathDB" id="FungiDB:BTJ68_10899"/>
<evidence type="ECO:0000313" key="10">
    <source>
        <dbReference type="EMBL" id="OTA30542.1"/>
    </source>
</evidence>
<gene>
    <name evidence="10" type="ORF">BTJ68_10899</name>
</gene>
<feature type="region of interest" description="Disordered" evidence="8">
    <location>
        <begin position="868"/>
        <end position="933"/>
    </location>
</feature>
<evidence type="ECO:0000256" key="9">
    <source>
        <dbReference type="SAM" id="Phobius"/>
    </source>
</evidence>
<feature type="transmembrane region" description="Helical" evidence="9">
    <location>
        <begin position="575"/>
        <end position="593"/>
    </location>
</feature>
<feature type="region of interest" description="Disordered" evidence="8">
    <location>
        <begin position="398"/>
        <end position="427"/>
    </location>
</feature>
<evidence type="ECO:0000313" key="11">
    <source>
        <dbReference type="Proteomes" id="UP000194280"/>
    </source>
</evidence>
<feature type="transmembrane region" description="Helical" evidence="9">
    <location>
        <begin position="436"/>
        <end position="454"/>
    </location>
</feature>
<evidence type="ECO:0000256" key="3">
    <source>
        <dbReference type="ARBA" id="ARBA00022692"/>
    </source>
</evidence>
<evidence type="ECO:0000256" key="1">
    <source>
        <dbReference type="ARBA" id="ARBA00004477"/>
    </source>
</evidence>
<dbReference type="AlphaFoldDB" id="A0A1Z5T3F8"/>
<accession>A0A1Z5T3F8</accession>
<dbReference type="PANTHER" id="PTHR12174">
    <property type="entry name" value="SIGNAL PEPTIDE PEPTIDASE"/>
    <property type="match status" value="1"/>
</dbReference>
<evidence type="ECO:0000256" key="4">
    <source>
        <dbReference type="ARBA" id="ARBA00022801"/>
    </source>
</evidence>
<sequence>MSLASVTHAMVSDASEISVNDAIHAGEPFVDFIGNALANASDVSPADLAREAKPLIDMLKEALGHSKPDIHLPEEDLHALAKAEAGNNTAHNEYSCRSEKHPNPVVLIHGLAANYKDDIGQLEQYLKDESFCTYSTTYGGISDKDDPFIGALLPVEESAPELAAFINDVQQKTGADKVDVVGHSEGAFMSLYVPKFTNTSSIIRKVFSIAPPTHGTDFAGIYKLSYILGNFSNTLVNDALVGLGCKACVDLVNGGPGVERLNNGSIAQPGIDYTILASQNDEIITPPWKAFVNETGVRNIYVQEFCPEDQVGHVSEPYDLNIQELVANTLGGSKDGPKKCVKGKRIDSNEQTIMDVHELLAQASQHVAAAKPMIPMYIHLIVSALFPIYAGAHASLSRPSSAAKPSKKDKDDKNAEEDEDEEDVAQKMEGLSPKDAVIFPITAGLVLAFLYWLIKRYGADLINLIMGWYFSGVGVYSVAKLVNDGLNMIVSFILPDYVASKGKLWTADNVKKCYISERKEGDDSERSELRQPSPLLPLDIYDGFFDTIWSIRQTIKQKYTTKAFVKDQFDFKANLTLVNALSAILGLGSILYSNLVGKPWYLINLQGFAVCYSALQFMSPTSFTTGSLILSGLFFYDIWAVFFTPLMVTVAKNLDQPIKLVFPRPEEPSQTPGEPPVRSYSMLGLGDIVLPGIMIGLALRFDLYMFYLRKQQKKTSNAKSDDGQDAQNEEVEKAPYVPAAGNRAENFWTSSLNVSAKPAKLSASFPKPYFTASMVGYVAGMLATLGIMSVFQHAQPALLYLVPGVLISLWGTGLVRGELKEMWQFSEAITGEQLDDEEQKKLSEEEEKERKRKAELGLFGRLWDEIVGSSGDEKKDGEEDNKEKDAAKSKQQEDDGTLVAFSLKRYTPAASTKRSSTSDPNVEADTVLVNKEE</sequence>
<protein>
    <submittedName>
        <fullName evidence="10">Uncharacterized protein</fullName>
    </submittedName>
</protein>
<feature type="transmembrane region" description="Helical" evidence="9">
    <location>
        <begin position="460"/>
        <end position="479"/>
    </location>
</feature>
<organism evidence="10 11">
    <name type="scientific">Hortaea werneckii EXF-2000</name>
    <dbReference type="NCBI Taxonomy" id="1157616"/>
    <lineage>
        <taxon>Eukaryota</taxon>
        <taxon>Fungi</taxon>
        <taxon>Dikarya</taxon>
        <taxon>Ascomycota</taxon>
        <taxon>Pezizomycotina</taxon>
        <taxon>Dothideomycetes</taxon>
        <taxon>Dothideomycetidae</taxon>
        <taxon>Mycosphaerellales</taxon>
        <taxon>Teratosphaeriaceae</taxon>
        <taxon>Hortaea</taxon>
    </lineage>
</organism>
<feature type="compositionally biased region" description="Basic and acidic residues" evidence="8">
    <location>
        <begin position="871"/>
        <end position="893"/>
    </location>
</feature>
<keyword evidence="5" id="KW-0256">Endoplasmic reticulum</keyword>
<keyword evidence="4" id="KW-0378">Hydrolase</keyword>
<dbReference type="Proteomes" id="UP000194280">
    <property type="component" value="Unassembled WGS sequence"/>
</dbReference>
<name>A0A1Z5T3F8_HORWE</name>
<dbReference type="Pfam" id="PF04258">
    <property type="entry name" value="Peptidase_A22B"/>
    <property type="match status" value="1"/>
</dbReference>
<dbReference type="GO" id="GO:0016042">
    <property type="term" value="P:lipid catabolic process"/>
    <property type="evidence" value="ECO:0007669"/>
    <property type="project" value="InterPro"/>
</dbReference>
<dbReference type="InParanoid" id="A0A1Z5T3F8"/>
<keyword evidence="6 9" id="KW-1133">Transmembrane helix</keyword>
<dbReference type="PANTHER" id="PTHR12174:SF23">
    <property type="entry name" value="MINOR HISTOCOMPATIBILITY ANTIGEN H13"/>
    <property type="match status" value="1"/>
</dbReference>
<proteinExistence type="inferred from homology"/>
<dbReference type="InterPro" id="IPR029058">
    <property type="entry name" value="AB_hydrolase_fold"/>
</dbReference>
<comment type="caution">
    <text evidence="10">The sequence shown here is derived from an EMBL/GenBank/DDBJ whole genome shotgun (WGS) entry which is preliminary data.</text>
</comment>
<dbReference type="GO" id="GO:0098554">
    <property type="term" value="C:cytoplasmic side of endoplasmic reticulum membrane"/>
    <property type="evidence" value="ECO:0007669"/>
    <property type="project" value="TreeGrafter"/>
</dbReference>
<dbReference type="GO" id="GO:0006465">
    <property type="term" value="P:signal peptide processing"/>
    <property type="evidence" value="ECO:0007669"/>
    <property type="project" value="TreeGrafter"/>
</dbReference>
<feature type="transmembrane region" description="Helical" evidence="9">
    <location>
        <begin position="627"/>
        <end position="648"/>
    </location>
</feature>
<feature type="compositionally biased region" description="Acidic residues" evidence="8">
    <location>
        <begin position="414"/>
        <end position="423"/>
    </location>
</feature>
<keyword evidence="3 9" id="KW-0812">Transmembrane</keyword>
<dbReference type="FunCoup" id="A0A1Z5T3F8">
    <property type="interactions" value="30"/>
</dbReference>
<evidence type="ECO:0000256" key="6">
    <source>
        <dbReference type="ARBA" id="ARBA00022989"/>
    </source>
</evidence>
<dbReference type="Gene3D" id="3.40.50.1820">
    <property type="entry name" value="alpha/beta hydrolase"/>
    <property type="match status" value="1"/>
</dbReference>
<dbReference type="SUPFAM" id="SSF53474">
    <property type="entry name" value="alpha/beta-Hydrolases"/>
    <property type="match status" value="1"/>
</dbReference>
<dbReference type="InterPro" id="IPR007369">
    <property type="entry name" value="Peptidase_A22B_SPP"/>
</dbReference>